<accession>A0A160KT83</accession>
<dbReference type="EMBL" id="CP015515">
    <property type="protein sequence ID" value="AND16687.1"/>
    <property type="molecule type" value="Genomic_DNA"/>
</dbReference>
<evidence type="ECO:0000313" key="1">
    <source>
        <dbReference type="EMBL" id="AND16687.1"/>
    </source>
</evidence>
<dbReference type="InterPro" id="IPR021491">
    <property type="entry name" value="DUF3145"/>
</dbReference>
<evidence type="ECO:0008006" key="3">
    <source>
        <dbReference type="Google" id="ProtNLM"/>
    </source>
</evidence>
<keyword evidence="2" id="KW-1185">Reference proteome</keyword>
<dbReference type="PATRIC" id="fig|33888.3.peg.1695"/>
<protein>
    <recommendedName>
        <fullName evidence="3">DUF3145 domain-containing protein</fullName>
    </recommendedName>
</protein>
<dbReference type="AlphaFoldDB" id="A0A160KT83"/>
<dbReference type="KEGG" id="rtn:A6122_1550"/>
<gene>
    <name evidence="1" type="ORF">A6122_1550</name>
</gene>
<dbReference type="STRING" id="33888.A6122_1550"/>
<dbReference type="Pfam" id="PF11343">
    <property type="entry name" value="DUF3145"/>
    <property type="match status" value="1"/>
</dbReference>
<dbReference type="Proteomes" id="UP000077071">
    <property type="component" value="Chromosome"/>
</dbReference>
<name>A0A160KT83_9MICO</name>
<sequence length="227" mass="24553">MSGGADDPSIGTRRAALTQVHGSCMIGRGGMSTVKLKKAHRRCSVVRVVGEDAPGRTEDSMVAQQTRGVLFVHSAPRALCPHLEWGTGRALGRAVNFAWIEQPVLRGAQRAEFVWDGPVGTGAVIASALRGWADVRYEVTEEPSPGVDGGRWMHTPELGIFYAQTDSAGNTVVPEDRIRSAMELAGADPIELHRELRLALGQAWEDELEPFRYGGDFAPVVWMHGVG</sequence>
<evidence type="ECO:0000313" key="2">
    <source>
        <dbReference type="Proteomes" id="UP000077071"/>
    </source>
</evidence>
<proteinExistence type="predicted"/>
<organism evidence="1 2">
    <name type="scientific">Rathayibacter tritici</name>
    <dbReference type="NCBI Taxonomy" id="33888"/>
    <lineage>
        <taxon>Bacteria</taxon>
        <taxon>Bacillati</taxon>
        <taxon>Actinomycetota</taxon>
        <taxon>Actinomycetes</taxon>
        <taxon>Micrococcales</taxon>
        <taxon>Microbacteriaceae</taxon>
        <taxon>Rathayibacter</taxon>
    </lineage>
</organism>
<reference evidence="1 2" key="1">
    <citation type="submission" date="2016-05" db="EMBL/GenBank/DDBJ databases">
        <title>Complete genome sequence of Rathayibacter tritici NCPPB 1953.</title>
        <authorList>
            <person name="Park J."/>
            <person name="Lee H.-H."/>
            <person name="Lee S.-W."/>
            <person name="Seo Y.-S."/>
        </authorList>
    </citation>
    <scope>NUCLEOTIDE SEQUENCE [LARGE SCALE GENOMIC DNA]</scope>
    <source>
        <strain evidence="1 2">NCPPB 1953</strain>
    </source>
</reference>